<sequence length="117" mass="13732">MGRKRLTPVARKLRANRTDAEERLWYYLRGRRLEGEKFVFQFQIDNYVADFACRTARLAIELDGGQHTPERDAARTAVIENYGYRVIRFWNNDVLENTAGVLDAIRRELLLARNCPE</sequence>
<keyword evidence="3" id="KW-1185">Reference proteome</keyword>
<dbReference type="PANTHER" id="PTHR38590:SF1">
    <property type="entry name" value="BLL0828 PROTEIN"/>
    <property type="match status" value="1"/>
</dbReference>
<evidence type="ECO:0000259" key="1">
    <source>
        <dbReference type="Pfam" id="PF04480"/>
    </source>
</evidence>
<dbReference type="PANTHER" id="PTHR38590">
    <property type="entry name" value="BLL0828 PROTEIN"/>
    <property type="match status" value="1"/>
</dbReference>
<evidence type="ECO:0000313" key="2">
    <source>
        <dbReference type="EMBL" id="GAO38646.1"/>
    </source>
</evidence>
<organism evidence="2 3">
    <name type="scientific">Sphingomonas changbaiensis NBRC 104936</name>
    <dbReference type="NCBI Taxonomy" id="1219043"/>
    <lineage>
        <taxon>Bacteria</taxon>
        <taxon>Pseudomonadati</taxon>
        <taxon>Pseudomonadota</taxon>
        <taxon>Alphaproteobacteria</taxon>
        <taxon>Sphingomonadales</taxon>
        <taxon>Sphingomonadaceae</taxon>
        <taxon>Sphingomonas</taxon>
    </lineage>
</organism>
<feature type="domain" description="DUF559" evidence="1">
    <location>
        <begin position="5"/>
        <end position="109"/>
    </location>
</feature>
<dbReference type="InterPro" id="IPR047216">
    <property type="entry name" value="Endonuclease_DUF559_bact"/>
</dbReference>
<dbReference type="Proteomes" id="UP000033202">
    <property type="component" value="Unassembled WGS sequence"/>
</dbReference>
<dbReference type="CDD" id="cd01038">
    <property type="entry name" value="Endonuclease_DUF559"/>
    <property type="match status" value="1"/>
</dbReference>
<gene>
    <name evidence="2" type="ORF">SCH01S_16_01650</name>
</gene>
<protein>
    <recommendedName>
        <fullName evidence="1">DUF559 domain-containing protein</fullName>
    </recommendedName>
</protein>
<proteinExistence type="predicted"/>
<dbReference type="Gene3D" id="3.40.960.10">
    <property type="entry name" value="VSR Endonuclease"/>
    <property type="match status" value="1"/>
</dbReference>
<dbReference type="InterPro" id="IPR011335">
    <property type="entry name" value="Restrct_endonuc-II-like"/>
</dbReference>
<accession>A0A0E9MMJ9</accession>
<dbReference type="SUPFAM" id="SSF52980">
    <property type="entry name" value="Restriction endonuclease-like"/>
    <property type="match status" value="1"/>
</dbReference>
<dbReference type="Pfam" id="PF04480">
    <property type="entry name" value="DUF559"/>
    <property type="match status" value="1"/>
</dbReference>
<reference evidence="2 3" key="1">
    <citation type="submission" date="2015-04" db="EMBL/GenBank/DDBJ databases">
        <title>Whole genome shotgun sequence of Sphingomonas changbaiensis NBRC 104936.</title>
        <authorList>
            <person name="Katano-Makiyama Y."/>
            <person name="Hosoyama A."/>
            <person name="Hashimoto M."/>
            <person name="Noguchi M."/>
            <person name="Tsuchikane K."/>
            <person name="Ohji S."/>
            <person name="Yamazoe A."/>
            <person name="Ichikawa N."/>
            <person name="Kimura A."/>
            <person name="Fujita N."/>
        </authorList>
    </citation>
    <scope>NUCLEOTIDE SEQUENCE [LARGE SCALE GENOMIC DNA]</scope>
    <source>
        <strain evidence="2 3">NBRC 104936</strain>
    </source>
</reference>
<dbReference type="EMBL" id="BBWU01000016">
    <property type="protein sequence ID" value="GAO38646.1"/>
    <property type="molecule type" value="Genomic_DNA"/>
</dbReference>
<evidence type="ECO:0000313" key="3">
    <source>
        <dbReference type="Proteomes" id="UP000033202"/>
    </source>
</evidence>
<dbReference type="RefSeq" id="WP_245612150.1">
    <property type="nucleotide sequence ID" value="NZ_BBWU01000016.1"/>
</dbReference>
<name>A0A0E9MMJ9_9SPHN</name>
<dbReference type="STRING" id="1219043.SCH01S_16_01650"/>
<dbReference type="AlphaFoldDB" id="A0A0E9MMJ9"/>
<dbReference type="InterPro" id="IPR007569">
    <property type="entry name" value="DUF559"/>
</dbReference>
<comment type="caution">
    <text evidence="2">The sequence shown here is derived from an EMBL/GenBank/DDBJ whole genome shotgun (WGS) entry which is preliminary data.</text>
</comment>